<proteinExistence type="predicted"/>
<evidence type="ECO:0000313" key="1">
    <source>
        <dbReference type="EMBL" id="KKN47326.1"/>
    </source>
</evidence>
<dbReference type="AlphaFoldDB" id="A0A0F9TE64"/>
<comment type="caution">
    <text evidence="1">The sequence shown here is derived from an EMBL/GenBank/DDBJ whole genome shotgun (WGS) entry which is preliminary data.</text>
</comment>
<accession>A0A0F9TE64</accession>
<dbReference type="EMBL" id="LAZR01001283">
    <property type="protein sequence ID" value="KKN47326.1"/>
    <property type="molecule type" value="Genomic_DNA"/>
</dbReference>
<name>A0A0F9TE64_9ZZZZ</name>
<gene>
    <name evidence="1" type="ORF">LCGC14_0664320</name>
</gene>
<sequence length="64" mass="7325">MIEKSCLDCGHRKVCERFRVFRDMAMLLLNDHSELSDEKVKEAISSVATCFGTLCVDWLSKSKL</sequence>
<reference evidence="1" key="1">
    <citation type="journal article" date="2015" name="Nature">
        <title>Complex archaea that bridge the gap between prokaryotes and eukaryotes.</title>
        <authorList>
            <person name="Spang A."/>
            <person name="Saw J.H."/>
            <person name="Jorgensen S.L."/>
            <person name="Zaremba-Niedzwiedzka K."/>
            <person name="Martijn J."/>
            <person name="Lind A.E."/>
            <person name="van Eijk R."/>
            <person name="Schleper C."/>
            <person name="Guy L."/>
            <person name="Ettema T.J."/>
        </authorList>
    </citation>
    <scope>NUCLEOTIDE SEQUENCE</scope>
</reference>
<protein>
    <submittedName>
        <fullName evidence="1">Uncharacterized protein</fullName>
    </submittedName>
</protein>
<organism evidence="1">
    <name type="scientific">marine sediment metagenome</name>
    <dbReference type="NCBI Taxonomy" id="412755"/>
    <lineage>
        <taxon>unclassified sequences</taxon>
        <taxon>metagenomes</taxon>
        <taxon>ecological metagenomes</taxon>
    </lineage>
</organism>